<evidence type="ECO:0000313" key="5">
    <source>
        <dbReference type="Proteomes" id="UP001652661"/>
    </source>
</evidence>
<evidence type="ECO:0000259" key="4">
    <source>
        <dbReference type="PROSITE" id="PS50102"/>
    </source>
</evidence>
<dbReference type="OMA" id="MEDPIKC"/>
<proteinExistence type="predicted"/>
<evidence type="ECO:0000256" key="2">
    <source>
        <dbReference type="PROSITE-ProRule" id="PRU00176"/>
    </source>
</evidence>
<gene>
    <name evidence="6" type="primary">Pof</name>
</gene>
<evidence type="ECO:0000256" key="3">
    <source>
        <dbReference type="SAM" id="MobiDB-lite"/>
    </source>
</evidence>
<dbReference type="AlphaFoldDB" id="A0A6P4I8W0"/>
<dbReference type="OrthoDB" id="4726at2759"/>
<dbReference type="InterPro" id="IPR050502">
    <property type="entry name" value="Euk_RNA-bind_prot"/>
</dbReference>
<feature type="domain" description="RRM" evidence="4">
    <location>
        <begin position="215"/>
        <end position="289"/>
    </location>
</feature>
<dbReference type="CDD" id="cd00590">
    <property type="entry name" value="RRM_SF"/>
    <property type="match status" value="1"/>
</dbReference>
<organism evidence="5 6">
    <name type="scientific">Drosophila kikkawai</name>
    <name type="common">Fruit fly</name>
    <dbReference type="NCBI Taxonomy" id="30033"/>
    <lineage>
        <taxon>Eukaryota</taxon>
        <taxon>Metazoa</taxon>
        <taxon>Ecdysozoa</taxon>
        <taxon>Arthropoda</taxon>
        <taxon>Hexapoda</taxon>
        <taxon>Insecta</taxon>
        <taxon>Pterygota</taxon>
        <taxon>Neoptera</taxon>
        <taxon>Endopterygota</taxon>
        <taxon>Diptera</taxon>
        <taxon>Brachycera</taxon>
        <taxon>Muscomorpha</taxon>
        <taxon>Ephydroidea</taxon>
        <taxon>Drosophilidae</taxon>
        <taxon>Drosophila</taxon>
        <taxon>Sophophora</taxon>
    </lineage>
</organism>
<dbReference type="PROSITE" id="PS50102">
    <property type="entry name" value="RRM"/>
    <property type="match status" value="1"/>
</dbReference>
<protein>
    <submittedName>
        <fullName evidence="6">Protein painting of fourth isoform X1</fullName>
    </submittedName>
</protein>
<feature type="compositionally biased region" description="Basic and acidic residues" evidence="3">
    <location>
        <begin position="485"/>
        <end position="502"/>
    </location>
</feature>
<feature type="region of interest" description="Disordered" evidence="3">
    <location>
        <begin position="432"/>
        <end position="462"/>
    </location>
</feature>
<dbReference type="Pfam" id="PF00076">
    <property type="entry name" value="RRM_1"/>
    <property type="match status" value="1"/>
</dbReference>
<dbReference type="PANTHER" id="PTHR48025:SF1">
    <property type="entry name" value="RRM DOMAIN-CONTAINING PROTEIN"/>
    <property type="match status" value="1"/>
</dbReference>
<dbReference type="SUPFAM" id="SSF54928">
    <property type="entry name" value="RNA-binding domain, RBD"/>
    <property type="match status" value="1"/>
</dbReference>
<feature type="compositionally biased region" description="Basic and acidic residues" evidence="3">
    <location>
        <begin position="99"/>
        <end position="110"/>
    </location>
</feature>
<sequence length="516" mass="57144">MDSKRAAPETGDGPDPKRVDTTEDQDKLEEHGSPVSLEATHFAPYTGNGFTASLESLMFQPTLAGSQLISWCRNFENDLELEKSAIGEKKPESSPGKTSRREQAKSRREDTMKALAVERELTIKPGQNTASVVLIVRFPDPEITVSMLTDVSKEIRDVVMPYSVAPRYCLVYLKSGANVEATIADINKVRFGTGFLQAEHKHFSDEEQADFIDPCSLYVSNIPFNMTTSAIKACFVHALRVDIGVLKREKRARYAFVRYASPEAAITAFRDLVSCPLNGRTLTVRFRRLRKRSGMPIVQCTSSIVTMTQPSSGAGGDDDNVDCKVISPPPVESITISDSDNCSDSSNDDKEHKSKTSEQEEIQKLKRQMAHYGAILKSFQNRQNFLGDTLSSALVPKPEPCPIPSAYIPVLGSHAVHVMRDIKTEREYLGIPDEAGPEPNPAVKPTTQTPPENITEKEDQQKIKKPHCFGWLFSGFTRRGQSAKETADKTKASKASPNKDDRLEELYAQLEADSDP</sequence>
<feature type="region of interest" description="Disordered" evidence="3">
    <location>
        <begin position="83"/>
        <end position="110"/>
    </location>
</feature>
<feature type="compositionally biased region" description="Basic and acidic residues" evidence="3">
    <location>
        <begin position="83"/>
        <end position="92"/>
    </location>
</feature>
<dbReference type="Gene3D" id="3.30.70.330">
    <property type="match status" value="1"/>
</dbReference>
<dbReference type="InterPro" id="IPR000504">
    <property type="entry name" value="RRM_dom"/>
</dbReference>
<dbReference type="InterPro" id="IPR012677">
    <property type="entry name" value="Nucleotide-bd_a/b_plait_sf"/>
</dbReference>
<dbReference type="InterPro" id="IPR035979">
    <property type="entry name" value="RBD_domain_sf"/>
</dbReference>
<dbReference type="PANTHER" id="PTHR48025">
    <property type="entry name" value="OS02G0815200 PROTEIN"/>
    <property type="match status" value="1"/>
</dbReference>
<evidence type="ECO:0000256" key="1">
    <source>
        <dbReference type="ARBA" id="ARBA00022884"/>
    </source>
</evidence>
<keyword evidence="1 2" id="KW-0694">RNA-binding</keyword>
<reference evidence="6" key="2">
    <citation type="submission" date="2025-08" db="UniProtKB">
        <authorList>
            <consortium name="RefSeq"/>
        </authorList>
    </citation>
    <scope>IDENTIFICATION</scope>
    <source>
        <strain evidence="6">14028-0561.14</strain>
        <tissue evidence="6">Whole fly</tissue>
    </source>
</reference>
<feature type="region of interest" description="Disordered" evidence="3">
    <location>
        <begin position="479"/>
        <end position="502"/>
    </location>
</feature>
<feature type="compositionally biased region" description="Basic and acidic residues" evidence="3">
    <location>
        <begin position="14"/>
        <end position="32"/>
    </location>
</feature>
<keyword evidence="5" id="KW-1185">Reference proteome</keyword>
<dbReference type="GO" id="GO:0003729">
    <property type="term" value="F:mRNA binding"/>
    <property type="evidence" value="ECO:0007669"/>
    <property type="project" value="TreeGrafter"/>
</dbReference>
<feature type="region of interest" description="Disordered" evidence="3">
    <location>
        <begin position="330"/>
        <end position="363"/>
    </location>
</feature>
<dbReference type="RefSeq" id="XP_017024575.1">
    <property type="nucleotide sequence ID" value="XM_017169086.3"/>
</dbReference>
<feature type="region of interest" description="Disordered" evidence="3">
    <location>
        <begin position="1"/>
        <end position="38"/>
    </location>
</feature>
<feature type="compositionally biased region" description="Basic and acidic residues" evidence="3">
    <location>
        <begin position="347"/>
        <end position="363"/>
    </location>
</feature>
<accession>A0A6P4I8W0</accession>
<reference evidence="5" key="1">
    <citation type="submission" date="2025-05" db="UniProtKB">
        <authorList>
            <consortium name="RefSeq"/>
        </authorList>
    </citation>
    <scope>NUCLEOTIDE SEQUENCE [LARGE SCALE GENOMIC DNA]</scope>
    <source>
        <strain evidence="5">14028-0561.14</strain>
    </source>
</reference>
<evidence type="ECO:0000313" key="6">
    <source>
        <dbReference type="RefSeq" id="XP_017024575.1"/>
    </source>
</evidence>
<dbReference type="Proteomes" id="UP001652661">
    <property type="component" value="Chromosome 2R"/>
</dbReference>
<dbReference type="SMART" id="SM00360">
    <property type="entry name" value="RRM"/>
    <property type="match status" value="1"/>
</dbReference>
<name>A0A6P4I8W0_DROKI</name>